<feature type="compositionally biased region" description="Polar residues" evidence="1">
    <location>
        <begin position="802"/>
        <end position="825"/>
    </location>
</feature>
<dbReference type="PANTHER" id="PTHR14445:SF36">
    <property type="entry name" value="FI03272P-RELATED"/>
    <property type="match status" value="1"/>
</dbReference>
<keyword evidence="4" id="KW-1185">Reference proteome</keyword>
<feature type="compositionally biased region" description="Basic and acidic residues" evidence="1">
    <location>
        <begin position="245"/>
        <end position="262"/>
    </location>
</feature>
<feature type="compositionally biased region" description="Basic and acidic residues" evidence="1">
    <location>
        <begin position="944"/>
        <end position="957"/>
    </location>
</feature>
<feature type="region of interest" description="Disordered" evidence="1">
    <location>
        <begin position="741"/>
        <end position="832"/>
    </location>
</feature>
<dbReference type="Pfam" id="PF02213">
    <property type="entry name" value="GYF"/>
    <property type="match status" value="1"/>
</dbReference>
<organism evidence="3 4">
    <name type="scientific">Dispira parvispora</name>
    <dbReference type="NCBI Taxonomy" id="1520584"/>
    <lineage>
        <taxon>Eukaryota</taxon>
        <taxon>Fungi</taxon>
        <taxon>Fungi incertae sedis</taxon>
        <taxon>Zoopagomycota</taxon>
        <taxon>Kickxellomycotina</taxon>
        <taxon>Dimargaritomycetes</taxon>
        <taxon>Dimargaritales</taxon>
        <taxon>Dimargaritaceae</taxon>
        <taxon>Dispira</taxon>
    </lineage>
</organism>
<feature type="region of interest" description="Disordered" evidence="1">
    <location>
        <begin position="1"/>
        <end position="142"/>
    </location>
</feature>
<comment type="caution">
    <text evidence="3">The sequence shown here is derived from an EMBL/GenBank/DDBJ whole genome shotgun (WGS) entry which is preliminary data.</text>
</comment>
<dbReference type="PANTHER" id="PTHR14445">
    <property type="entry name" value="GRB10 INTERACTING GYF PROTEIN"/>
    <property type="match status" value="1"/>
</dbReference>
<feature type="compositionally biased region" description="Polar residues" evidence="1">
    <location>
        <begin position="752"/>
        <end position="772"/>
    </location>
</feature>
<evidence type="ECO:0000256" key="1">
    <source>
        <dbReference type="SAM" id="MobiDB-lite"/>
    </source>
</evidence>
<dbReference type="Proteomes" id="UP001150925">
    <property type="component" value="Unassembled WGS sequence"/>
</dbReference>
<dbReference type="SMART" id="SM00444">
    <property type="entry name" value="GYF"/>
    <property type="match status" value="1"/>
</dbReference>
<feature type="region of interest" description="Disordered" evidence="1">
    <location>
        <begin position="694"/>
        <end position="721"/>
    </location>
</feature>
<name>A0A9W8ARN7_9FUNG</name>
<feature type="region of interest" description="Disordered" evidence="1">
    <location>
        <begin position="925"/>
        <end position="965"/>
    </location>
</feature>
<dbReference type="CDD" id="cd00072">
    <property type="entry name" value="GYF"/>
    <property type="match status" value="1"/>
</dbReference>
<dbReference type="InterPro" id="IPR003169">
    <property type="entry name" value="GYF"/>
</dbReference>
<dbReference type="PROSITE" id="PS50829">
    <property type="entry name" value="GYF"/>
    <property type="match status" value="1"/>
</dbReference>
<feature type="compositionally biased region" description="Polar residues" evidence="1">
    <location>
        <begin position="284"/>
        <end position="300"/>
    </location>
</feature>
<dbReference type="Gene3D" id="3.30.1490.40">
    <property type="match status" value="1"/>
</dbReference>
<feature type="region of interest" description="Disordered" evidence="1">
    <location>
        <begin position="863"/>
        <end position="897"/>
    </location>
</feature>
<feature type="region of interest" description="Disordered" evidence="1">
    <location>
        <begin position="1056"/>
        <end position="1118"/>
    </location>
</feature>
<reference evidence="3" key="1">
    <citation type="submission" date="2022-07" db="EMBL/GenBank/DDBJ databases">
        <title>Phylogenomic reconstructions and comparative analyses of Kickxellomycotina fungi.</title>
        <authorList>
            <person name="Reynolds N.K."/>
            <person name="Stajich J.E."/>
            <person name="Barry K."/>
            <person name="Grigoriev I.V."/>
            <person name="Crous P."/>
            <person name="Smith M.E."/>
        </authorList>
    </citation>
    <scope>NUCLEOTIDE SEQUENCE</scope>
    <source>
        <strain evidence="3">RSA 1196</strain>
    </source>
</reference>
<proteinExistence type="predicted"/>
<evidence type="ECO:0000313" key="4">
    <source>
        <dbReference type="Proteomes" id="UP001150925"/>
    </source>
</evidence>
<evidence type="ECO:0000313" key="3">
    <source>
        <dbReference type="EMBL" id="KAJ1962533.1"/>
    </source>
</evidence>
<dbReference type="OrthoDB" id="48509at2759"/>
<sequence>MTSNTMNFGPEWMRRVPKSSISGGGSESTHVATPPPGGMNTKSPSPPSGGSSTPWSAIAAGHSSSRNVQSSSGATRVTSNGSHGHTAVGNSGSDLASSDVLSGKSTTAAQTGSIVDPSTPYSRLISGNITSTNQSTHPKDEVDQLNPFRYSRELMLSLYKPANVPVEFERHEYITSDQPLEPMAHIPMTEEETKLLSGGSVNSELTKRMMHSGSSGGIGRGDRHHPRGTSGGASYSGPMGRGRSFRGEPGRYDDRFEGDQARGYRSSSIGSNALGRAATYDSRPGQSQGYRAGNSYSGQSLGHPRSNPQAMWKMADRSTIGSFGEGGVFQMADGGDGDALELEASRESPGLETASSVALQASPPHKALSDSADQLKFQTTSSLLSRLDRDALRTGGISGGHFIHEQSLASRLHSGLTDGGGEPSKLDKDRHVVESGAPHDPLGQLAPGVSSASLNRLSSTVSDSSLPSRRNLGGVLGNISSSLLGTPSDLSNSSNLMSGLGGGNQLDPRLAHLSPFQSTTNSSGTPGDLSTERFGMGAMAQQPQLNWYYRDPQGNVQGPFSPDDMQEWYTAGFFTPDLLVCRENDPTFEPLGTVIRRLRDEETPFLTGSLPYPSPAQGAVGLGAANGGSIPSAFFGAPLPSGLQETSSSGGSFRPLGNQTPGSFSQVDAMSAGQLNYRSDPHWSGMAMGIGANRGMGSLPQQLHTPSGYSPAPPVDREGSFNLGTERQHYVQILHQRLQQQSGLQAGGNGPVNPTNDVSLGESTGYSLFSRLQQQQQQSSPTQEPHSTLESVQGDPTVRDGNPSQMEPHVSSTVETLETAPTTAPSVPGEGASIANRVASTGTGNDSETGAPNTITALLKNLQMQRQQSTQSTTQNDDVPRPNHAVEPPHVETEKDVPLGLTTLSQPATKTTDQVNTVESTVRAAPSIPASADSVTGGQTFAPEKSRPDTPAKESERSATPVAGTLPATVAPWQSAAQHSKRGPSLLDIQKEQQANAEKHEKKTVSTVPGAPMRYADAATQGLSEPPAWNAVASLNKPVSTTPIASGSDVTNVFARGNPIASGEGSTNTPLSRSSSQTGVWAKASTTKPTTPNSKADDGKSSSSGSQNKSGSDKVRKEPSAEFLGWCRDALRSMKDICIDDFIQMLLTFPLDPPPSTVEIIQESVYANSPSLDGRRFAEEFIKRRQVDAGVLPPSAV</sequence>
<gene>
    <name evidence="3" type="primary">SMY2</name>
    <name evidence="3" type="ORF">IWQ62_003497</name>
</gene>
<feature type="non-terminal residue" evidence="3">
    <location>
        <position position="1197"/>
    </location>
</feature>
<feature type="region of interest" description="Disordered" evidence="1">
    <location>
        <begin position="494"/>
        <end position="529"/>
    </location>
</feature>
<dbReference type="SUPFAM" id="SSF55277">
    <property type="entry name" value="GYF domain"/>
    <property type="match status" value="1"/>
</dbReference>
<feature type="domain" description="GYF" evidence="2">
    <location>
        <begin position="544"/>
        <end position="592"/>
    </location>
</feature>
<protein>
    <submittedName>
        <fullName evidence="3">Kinesin-like protein</fullName>
    </submittedName>
</protein>
<feature type="region of interest" description="Disordered" evidence="1">
    <location>
        <begin position="992"/>
        <end position="1012"/>
    </location>
</feature>
<feature type="region of interest" description="Disordered" evidence="1">
    <location>
        <begin position="211"/>
        <end position="306"/>
    </location>
</feature>
<feature type="compositionally biased region" description="Polar residues" evidence="1">
    <location>
        <begin position="515"/>
        <end position="525"/>
    </location>
</feature>
<feature type="compositionally biased region" description="Polar residues" evidence="1">
    <location>
        <begin position="62"/>
        <end position="113"/>
    </location>
</feature>
<feature type="compositionally biased region" description="Polar residues" evidence="1">
    <location>
        <begin position="699"/>
        <end position="708"/>
    </location>
</feature>
<dbReference type="GO" id="GO:0005829">
    <property type="term" value="C:cytosol"/>
    <property type="evidence" value="ECO:0007669"/>
    <property type="project" value="TreeGrafter"/>
</dbReference>
<feature type="compositionally biased region" description="Low complexity" evidence="1">
    <location>
        <begin position="1101"/>
        <end position="1110"/>
    </location>
</feature>
<accession>A0A9W8ARN7</accession>
<evidence type="ECO:0000259" key="2">
    <source>
        <dbReference type="PROSITE" id="PS50829"/>
    </source>
</evidence>
<dbReference type="InterPro" id="IPR035445">
    <property type="entry name" value="GYF-like_dom_sf"/>
</dbReference>
<feature type="compositionally biased region" description="Polar residues" evidence="1">
    <location>
        <begin position="119"/>
        <end position="136"/>
    </location>
</feature>
<feature type="compositionally biased region" description="Polar residues" evidence="1">
    <location>
        <begin position="1064"/>
        <end position="1093"/>
    </location>
</feature>
<dbReference type="InterPro" id="IPR051640">
    <property type="entry name" value="GRB10-interact_GYF"/>
</dbReference>
<feature type="compositionally biased region" description="Basic and acidic residues" evidence="1">
    <location>
        <begin position="887"/>
        <end position="897"/>
    </location>
</feature>
<dbReference type="EMBL" id="JANBPY010000950">
    <property type="protein sequence ID" value="KAJ1962533.1"/>
    <property type="molecule type" value="Genomic_DNA"/>
</dbReference>
<feature type="compositionally biased region" description="Polar residues" evidence="1">
    <location>
        <begin position="779"/>
        <end position="791"/>
    </location>
</feature>
<dbReference type="AlphaFoldDB" id="A0A9W8ARN7"/>
<feature type="compositionally biased region" description="Low complexity" evidence="1">
    <location>
        <begin position="863"/>
        <end position="875"/>
    </location>
</feature>